<accession>A0ABC8S8N0</accession>
<feature type="region of interest" description="Disordered" evidence="1">
    <location>
        <begin position="1"/>
        <end position="64"/>
    </location>
</feature>
<feature type="compositionally biased region" description="Basic and acidic residues" evidence="1">
    <location>
        <begin position="26"/>
        <end position="50"/>
    </location>
</feature>
<gene>
    <name evidence="2" type="ORF">ILEXP_LOCUS21753</name>
</gene>
<proteinExistence type="predicted"/>
<dbReference type="AlphaFoldDB" id="A0ABC8S8N0"/>
<keyword evidence="3" id="KW-1185">Reference proteome</keyword>
<protein>
    <submittedName>
        <fullName evidence="2">Uncharacterized protein</fullName>
    </submittedName>
</protein>
<organism evidence="2 3">
    <name type="scientific">Ilex paraguariensis</name>
    <name type="common">yerba mate</name>
    <dbReference type="NCBI Taxonomy" id="185542"/>
    <lineage>
        <taxon>Eukaryota</taxon>
        <taxon>Viridiplantae</taxon>
        <taxon>Streptophyta</taxon>
        <taxon>Embryophyta</taxon>
        <taxon>Tracheophyta</taxon>
        <taxon>Spermatophyta</taxon>
        <taxon>Magnoliopsida</taxon>
        <taxon>eudicotyledons</taxon>
        <taxon>Gunneridae</taxon>
        <taxon>Pentapetalae</taxon>
        <taxon>asterids</taxon>
        <taxon>campanulids</taxon>
        <taxon>Aquifoliales</taxon>
        <taxon>Aquifoliaceae</taxon>
        <taxon>Ilex</taxon>
    </lineage>
</organism>
<comment type="caution">
    <text evidence="2">The sequence shown here is derived from an EMBL/GenBank/DDBJ whole genome shotgun (WGS) entry which is preliminary data.</text>
</comment>
<sequence>MKALKDGIDSEAQTNNQSMGCKIGYNRKDVSQHPQRGKLDRKIVVDDDGSKPGPEAYTKQAKARARRSKMALAVRLRQTTCLWAAGLVMIETMLPSMHNETNVMENSFDGLTDGQHGAEGSGIHKASKSMSEALKDGVGSEAQANNKSIGCKIAHNVANFMENSC</sequence>
<evidence type="ECO:0000256" key="1">
    <source>
        <dbReference type="SAM" id="MobiDB-lite"/>
    </source>
</evidence>
<name>A0ABC8S8N0_9AQUA</name>
<dbReference type="EMBL" id="CAUOFW020002403">
    <property type="protein sequence ID" value="CAK9153485.1"/>
    <property type="molecule type" value="Genomic_DNA"/>
</dbReference>
<reference evidence="2 3" key="1">
    <citation type="submission" date="2024-02" db="EMBL/GenBank/DDBJ databases">
        <authorList>
            <person name="Vignale AGUSTIN F."/>
            <person name="Sosa J E."/>
            <person name="Modenutti C."/>
        </authorList>
    </citation>
    <scope>NUCLEOTIDE SEQUENCE [LARGE SCALE GENOMIC DNA]</scope>
</reference>
<evidence type="ECO:0000313" key="2">
    <source>
        <dbReference type="EMBL" id="CAK9153485.1"/>
    </source>
</evidence>
<evidence type="ECO:0000313" key="3">
    <source>
        <dbReference type="Proteomes" id="UP001642360"/>
    </source>
</evidence>
<dbReference type="Proteomes" id="UP001642360">
    <property type="component" value="Unassembled WGS sequence"/>
</dbReference>